<evidence type="ECO:0000313" key="2">
    <source>
        <dbReference type="Proteomes" id="UP000179227"/>
    </source>
</evidence>
<dbReference type="Proteomes" id="UP000179227">
    <property type="component" value="Unassembled WGS sequence"/>
</dbReference>
<accession>A0A1F5HXF1</accession>
<gene>
    <name evidence="1" type="ORF">A3A60_00725</name>
</gene>
<sequence>MTIQEIFDLAIKMGMDADPRGKDGLRRYLDRQKKVFEELPKSKKEFFDTENLTNPYTDTRVLYGDGKKQIKKVMAGIDMDTGEIVLADRLNEKGAKIDLVIAHHPEGGALASLDEVMDLQVDLLAYYGVPINVAEGLMSEKMSEIKRKIGPINHYQSVDAARLLDIPFMCIHTVWDNIGWNFMQKIFEKREHETVGDVMRLLNDIPEYKQAIKYKSGPMIIVGSEKNRAGKVAVAGFTGGTDPGEGIYERLSQAGVGTIISMHAPEEHRNEAKKHHINMIIAGHMVSDSIGANLFLDELEKKGVKVVPASGLIRVSRTRSKIKMQNDNTKFKNR</sequence>
<dbReference type="AlphaFoldDB" id="A0A1F5HXF1"/>
<dbReference type="STRING" id="1797729.A3A60_00725"/>
<name>A0A1F5HXF1_9BACT</name>
<comment type="caution">
    <text evidence="1">The sequence shown here is derived from an EMBL/GenBank/DDBJ whole genome shotgun (WGS) entry which is preliminary data.</text>
</comment>
<evidence type="ECO:0000313" key="1">
    <source>
        <dbReference type="EMBL" id="OGE08862.1"/>
    </source>
</evidence>
<protein>
    <submittedName>
        <fullName evidence="1">NGG1p interacting factor NIF3</fullName>
    </submittedName>
</protein>
<organism evidence="1 2">
    <name type="scientific">Candidatus Curtissbacteria bacterium RIFCSPLOWO2_01_FULL_42_26</name>
    <dbReference type="NCBI Taxonomy" id="1797729"/>
    <lineage>
        <taxon>Bacteria</taxon>
        <taxon>Candidatus Curtissiibacteriota</taxon>
    </lineage>
</organism>
<dbReference type="InterPro" id="IPR036069">
    <property type="entry name" value="DUF34/NIF3_sf"/>
</dbReference>
<proteinExistence type="predicted"/>
<dbReference type="SUPFAM" id="SSF102705">
    <property type="entry name" value="NIF3 (NGG1p interacting factor 3)-like"/>
    <property type="match status" value="1"/>
</dbReference>
<reference evidence="1 2" key="1">
    <citation type="journal article" date="2016" name="Nat. Commun.">
        <title>Thousands of microbial genomes shed light on interconnected biogeochemical processes in an aquifer system.</title>
        <authorList>
            <person name="Anantharaman K."/>
            <person name="Brown C.T."/>
            <person name="Hug L.A."/>
            <person name="Sharon I."/>
            <person name="Castelle C.J."/>
            <person name="Probst A.J."/>
            <person name="Thomas B.C."/>
            <person name="Singh A."/>
            <person name="Wilkins M.J."/>
            <person name="Karaoz U."/>
            <person name="Brodie E.L."/>
            <person name="Williams K.H."/>
            <person name="Hubbard S.S."/>
            <person name="Banfield J.F."/>
        </authorList>
    </citation>
    <scope>NUCLEOTIDE SEQUENCE [LARGE SCALE GENOMIC DNA]</scope>
</reference>
<dbReference type="EMBL" id="MFBS01000030">
    <property type="protein sequence ID" value="OGE08862.1"/>
    <property type="molecule type" value="Genomic_DNA"/>
</dbReference>